<evidence type="ECO:0000256" key="3">
    <source>
        <dbReference type="ARBA" id="ARBA00022827"/>
    </source>
</evidence>
<keyword evidence="2" id="KW-0285">Flavoprotein</keyword>
<dbReference type="GO" id="GO:0071949">
    <property type="term" value="F:FAD binding"/>
    <property type="evidence" value="ECO:0007669"/>
    <property type="project" value="InterPro"/>
</dbReference>
<name>A0A1C6RCJ3_9ACTN</name>
<dbReference type="PANTHER" id="PTHR46496:SF1">
    <property type="entry name" value="ZEAXANTHIN EPOXIDASE, CHLOROPLASTIC"/>
    <property type="match status" value="1"/>
</dbReference>
<dbReference type="RefSeq" id="WP_091075560.1">
    <property type="nucleotide sequence ID" value="NZ_FMHT01000003.1"/>
</dbReference>
<dbReference type="AlphaFoldDB" id="A0A1C6RCJ3"/>
<dbReference type="STRING" id="145857.GA0070616_0518"/>
<reference evidence="6 7" key="1">
    <citation type="submission" date="2016-06" db="EMBL/GenBank/DDBJ databases">
        <authorList>
            <person name="Kjaerup R.B."/>
            <person name="Dalgaard T.S."/>
            <person name="Juul-Madsen H.R."/>
        </authorList>
    </citation>
    <scope>NUCLEOTIDE SEQUENCE [LARGE SCALE GENOMIC DNA]</scope>
    <source>
        <strain evidence="6 7">DSM 43818</strain>
    </source>
</reference>
<dbReference type="EMBL" id="FMHT01000003">
    <property type="protein sequence ID" value="SCL14707.1"/>
    <property type="molecule type" value="Genomic_DNA"/>
</dbReference>
<evidence type="ECO:0000259" key="5">
    <source>
        <dbReference type="Pfam" id="PF01494"/>
    </source>
</evidence>
<dbReference type="Proteomes" id="UP000199699">
    <property type="component" value="Unassembled WGS sequence"/>
</dbReference>
<keyword evidence="4" id="KW-0560">Oxidoreductase</keyword>
<dbReference type="GO" id="GO:0016491">
    <property type="term" value="F:oxidoreductase activity"/>
    <property type="evidence" value="ECO:0007669"/>
    <property type="project" value="UniProtKB-KW"/>
</dbReference>
<dbReference type="SUPFAM" id="SSF51905">
    <property type="entry name" value="FAD/NAD(P)-binding domain"/>
    <property type="match status" value="1"/>
</dbReference>
<gene>
    <name evidence="6" type="ORF">GA0070616_0518</name>
</gene>
<evidence type="ECO:0000313" key="7">
    <source>
        <dbReference type="Proteomes" id="UP000199699"/>
    </source>
</evidence>
<dbReference type="Pfam" id="PF01494">
    <property type="entry name" value="FAD_binding_3"/>
    <property type="match status" value="1"/>
</dbReference>
<accession>A0A1C6RCJ3</accession>
<organism evidence="6 7">
    <name type="scientific">Micromonospora nigra</name>
    <dbReference type="NCBI Taxonomy" id="145857"/>
    <lineage>
        <taxon>Bacteria</taxon>
        <taxon>Bacillati</taxon>
        <taxon>Actinomycetota</taxon>
        <taxon>Actinomycetes</taxon>
        <taxon>Micromonosporales</taxon>
        <taxon>Micromonosporaceae</taxon>
        <taxon>Micromonospora</taxon>
    </lineage>
</organism>
<protein>
    <submittedName>
        <fullName evidence="6">2-polyprenyl-6-methoxyphenol hydroxylase</fullName>
    </submittedName>
</protein>
<sequence>MSLSRPIIIAGAGVGGLTTALALARHGLPVEVYERRTAEEIRTAPGSGLTLWSNASTPLGWLGLGDRLVAAADRVVAIESFDSAQKLRFRMSSHPYLWPGALPSLSIGRMDLAEILMDAAEQRGIRVHHGRRVTGYRQSDQRVEALLDDGSTVAGTALVGADGVRSALLEQLHGSVPGIYLGRTTYRGVVAGTDGLVPEIPQLFHDDTTRVGGGVYRIGGDRAAWTLSWKAPAGEREKPGRERDHALHLARVLPAMLRDRVAATPSQAMIRTDIWYHEWHERWGDGLVTLVGDAAHAMPNDLGQGACQAVEDGVVLADALAAGDLTAAAGVAAALRDYERRRLERVKWVRQQSVQVATAAEPGNPAVRWLMGKLTRVYLAMAEKKMWQEMQRLPELAVRPDQVTPSR</sequence>
<dbReference type="InterPro" id="IPR002938">
    <property type="entry name" value="FAD-bd"/>
</dbReference>
<keyword evidence="7" id="KW-1185">Reference proteome</keyword>
<dbReference type="Gene3D" id="3.50.50.60">
    <property type="entry name" value="FAD/NAD(P)-binding domain"/>
    <property type="match status" value="1"/>
</dbReference>
<dbReference type="InterPro" id="IPR036188">
    <property type="entry name" value="FAD/NAD-bd_sf"/>
</dbReference>
<evidence type="ECO:0000256" key="1">
    <source>
        <dbReference type="ARBA" id="ARBA00001974"/>
    </source>
</evidence>
<evidence type="ECO:0000256" key="2">
    <source>
        <dbReference type="ARBA" id="ARBA00022630"/>
    </source>
</evidence>
<dbReference type="OrthoDB" id="9782160at2"/>
<evidence type="ECO:0000313" key="6">
    <source>
        <dbReference type="EMBL" id="SCL14707.1"/>
    </source>
</evidence>
<evidence type="ECO:0000256" key="4">
    <source>
        <dbReference type="ARBA" id="ARBA00023002"/>
    </source>
</evidence>
<dbReference type="PRINTS" id="PR00420">
    <property type="entry name" value="RNGMNOXGNASE"/>
</dbReference>
<feature type="domain" description="FAD-binding" evidence="5">
    <location>
        <begin position="7"/>
        <end position="351"/>
    </location>
</feature>
<comment type="cofactor">
    <cofactor evidence="1">
        <name>FAD</name>
        <dbReference type="ChEBI" id="CHEBI:57692"/>
    </cofactor>
</comment>
<dbReference type="PANTHER" id="PTHR46496">
    <property type="match status" value="1"/>
</dbReference>
<keyword evidence="3" id="KW-0274">FAD</keyword>
<proteinExistence type="predicted"/>